<dbReference type="Pfam" id="PF12755">
    <property type="entry name" value="Vac14_Fab1_bd"/>
    <property type="match status" value="1"/>
</dbReference>
<gene>
    <name evidence="11" type="ORF">ASIM_LOCUS17664</name>
</gene>
<dbReference type="AlphaFoldDB" id="A0A0M3KBB6"/>
<keyword evidence="4" id="KW-0677">Repeat</keyword>
<feature type="transmembrane region" description="Helical" evidence="9">
    <location>
        <begin position="77"/>
        <end position="97"/>
    </location>
</feature>
<comment type="function">
    <text evidence="6">Scaffold protein component of the PI(3,5)P2 regulatory complex which regulates both the synthesis and turnover of phosphatidylinositol 3,5-bisphosphate (PtdIns(3,5)P2). Pentamerizes into a star-shaped structure and nucleates the assembly of the complex. The pentamer binds a single copy each of PIKFYVE and FIG4 and coordinates both PIKfyve kinase activity and FIG4 phosphatase activity, being required to maintain normal levels of phosphatidylinositol 3-phosphate (PtdIns(3)P) and phosphatidylinositol 5-phosphate (PtdIns(5)P). Plays a role in the biogenesis of endosome carrier vesicles (ECV) / multivesicular bodies (MVB) transport intermediates from early endosomes.</text>
</comment>
<reference evidence="11 12" key="2">
    <citation type="submission" date="2018-11" db="EMBL/GenBank/DDBJ databases">
        <authorList>
            <consortium name="Pathogen Informatics"/>
        </authorList>
    </citation>
    <scope>NUCLEOTIDE SEQUENCE [LARGE SCALE GENOMIC DNA]</scope>
</reference>
<dbReference type="GO" id="GO:0070772">
    <property type="term" value="C:PAS complex"/>
    <property type="evidence" value="ECO:0007669"/>
    <property type="project" value="InterPro"/>
</dbReference>
<feature type="domain" description="Vacuolar protein 14 C-terminal Fig4-binding" evidence="10">
    <location>
        <begin position="354"/>
        <end position="531"/>
    </location>
</feature>
<reference evidence="13" key="1">
    <citation type="submission" date="2017-02" db="UniProtKB">
        <authorList>
            <consortium name="WormBaseParasite"/>
        </authorList>
    </citation>
    <scope>IDENTIFICATION</scope>
</reference>
<sequence length="588" mass="67018">MCRGASLAHFNDLFETLWKLSADSDLNVRSGAELLDRLLKDIVVASSTFDVAQLMVLIPLHLCIFRAEESKIILKKYFVAFIGSDLTVILLQLSTMLTAPQLSIMPYLPEVLDGLFQMLSDQLDGVRDVTETVLGQFLERLQQSKADNEVNLCDMINVLIVHSGHEATVLTRRTALVWLLSFVELCSTSLLPYLSAYLTAILPYLDDSELKANEINQRLMALLQQQESLEIKVDAVIDVLLKHIKHEKRETRMAVLNWIRHLHKTAPKKIFSYMDSIFPILLSVLLDTCDDVLLLDLQLLSDICEEKTMGDTGVIDIAELTLNDTYKQQLSNISPYLIKFALSLLKMFREDTLLMNERGVLIIRQLCLLLDPAHIYRCLSVLLMCEEENVEFVSQMVAMLNGILLTATELFEMRDQLRALQDEESVSLFECLYRSWAYQPIALLGLCILSQNYEHASELAKYLWRIDVTLEVLVEIDRLVQLIESPILAYVRLDLLSAQHQRPLASVLSALLMLLPQTDGFNTLHKRLQCIPALTLLDAKQPSASPDMAQQSKVNFEELLQHFHRITDQQRKSIRDKHRQLLISSAIE</sequence>
<evidence type="ECO:0000313" key="12">
    <source>
        <dbReference type="Proteomes" id="UP000267096"/>
    </source>
</evidence>
<dbReference type="EMBL" id="UYRR01034407">
    <property type="protein sequence ID" value="VDK60967.1"/>
    <property type="molecule type" value="Genomic_DNA"/>
</dbReference>
<evidence type="ECO:0000259" key="10">
    <source>
        <dbReference type="Pfam" id="PF11916"/>
    </source>
</evidence>
<name>A0A0M3KBB6_ANISI</name>
<dbReference type="Gene3D" id="1.25.10.10">
    <property type="entry name" value="Leucine-rich Repeat Variant"/>
    <property type="match status" value="1"/>
</dbReference>
<dbReference type="WBParaSite" id="ASIM_0001826301-mRNA-1">
    <property type="protein sequence ID" value="ASIM_0001826301-mRNA-1"/>
    <property type="gene ID" value="ASIM_0001826301"/>
</dbReference>
<keyword evidence="9" id="KW-1133">Transmembrane helix</keyword>
<evidence type="ECO:0000256" key="7">
    <source>
        <dbReference type="ARBA" id="ARBA00047092"/>
    </source>
</evidence>
<dbReference type="InterPro" id="IPR011989">
    <property type="entry name" value="ARM-like"/>
</dbReference>
<comment type="subunit">
    <text evidence="7">Forms pentamers. Component of the PI(3,5)P2 regulatory complex/PAS complex, at least composed of PIKFYVE, FIG4 and VAC14. VAC14 nucleates the assembly of the complex and serves as a scaffold by pentamerizing into a star-shaped structure, which can bind a single copy each of PIKFYVE and FIG4 and coordinates their activities. Interacts with NOS1.</text>
</comment>
<evidence type="ECO:0000256" key="4">
    <source>
        <dbReference type="ARBA" id="ARBA00022737"/>
    </source>
</evidence>
<protein>
    <recommendedName>
        <fullName evidence="3">Protein VAC14 homolog</fullName>
    </recommendedName>
</protein>
<proteinExistence type="inferred from homology"/>
<accession>A0A0M3KBB6</accession>
<feature type="coiled-coil region" evidence="8">
    <location>
        <begin position="205"/>
        <end position="232"/>
    </location>
</feature>
<dbReference type="SUPFAM" id="SSF48371">
    <property type="entry name" value="ARM repeat"/>
    <property type="match status" value="1"/>
</dbReference>
<keyword evidence="9" id="KW-0812">Transmembrane</keyword>
<dbReference type="Pfam" id="PF11916">
    <property type="entry name" value="Vac14_Fig4_bd"/>
    <property type="match status" value="1"/>
</dbReference>
<evidence type="ECO:0000256" key="6">
    <source>
        <dbReference type="ARBA" id="ARBA00045654"/>
    </source>
</evidence>
<evidence type="ECO:0000256" key="1">
    <source>
        <dbReference type="ARBA" id="ARBA00004308"/>
    </source>
</evidence>
<dbReference type="PANTHER" id="PTHR16023:SF0">
    <property type="entry name" value="PROTEIN VAC14 HOMOLOG"/>
    <property type="match status" value="1"/>
</dbReference>
<dbReference type="GO" id="GO:0006661">
    <property type="term" value="P:phosphatidylinositol biosynthetic process"/>
    <property type="evidence" value="ECO:0007669"/>
    <property type="project" value="InterPro"/>
</dbReference>
<dbReference type="InterPro" id="IPR026825">
    <property type="entry name" value="Vac14"/>
</dbReference>
<evidence type="ECO:0000313" key="11">
    <source>
        <dbReference type="EMBL" id="VDK60967.1"/>
    </source>
</evidence>
<evidence type="ECO:0000256" key="8">
    <source>
        <dbReference type="SAM" id="Coils"/>
    </source>
</evidence>
<keyword evidence="8" id="KW-0175">Coiled coil</keyword>
<evidence type="ECO:0000256" key="5">
    <source>
        <dbReference type="ARBA" id="ARBA00023136"/>
    </source>
</evidence>
<dbReference type="InterPro" id="IPR016024">
    <property type="entry name" value="ARM-type_fold"/>
</dbReference>
<dbReference type="GO" id="GO:0010008">
    <property type="term" value="C:endosome membrane"/>
    <property type="evidence" value="ECO:0007669"/>
    <property type="project" value="TreeGrafter"/>
</dbReference>
<dbReference type="InterPro" id="IPR021841">
    <property type="entry name" value="VAC14_Fig4p-bd"/>
</dbReference>
<dbReference type="Proteomes" id="UP000267096">
    <property type="component" value="Unassembled WGS sequence"/>
</dbReference>
<comment type="similarity">
    <text evidence="2">Belongs to the VAC14 family.</text>
</comment>
<feature type="transmembrane region" description="Helical" evidence="9">
    <location>
        <begin position="42"/>
        <end position="65"/>
    </location>
</feature>
<dbReference type="Pfam" id="PF24987">
    <property type="entry name" value="HEAT_EF3_N"/>
    <property type="match status" value="1"/>
</dbReference>
<keyword evidence="5 9" id="KW-0472">Membrane</keyword>
<dbReference type="PANTHER" id="PTHR16023">
    <property type="entry name" value="TAX1 BINDING PROTEIN-RELATED"/>
    <property type="match status" value="1"/>
</dbReference>
<evidence type="ECO:0000313" key="13">
    <source>
        <dbReference type="WBParaSite" id="ASIM_0001826301-mRNA-1"/>
    </source>
</evidence>
<evidence type="ECO:0000256" key="2">
    <source>
        <dbReference type="ARBA" id="ARBA00010225"/>
    </source>
</evidence>
<evidence type="ECO:0000256" key="3">
    <source>
        <dbReference type="ARBA" id="ARBA00013840"/>
    </source>
</evidence>
<evidence type="ECO:0000256" key="9">
    <source>
        <dbReference type="SAM" id="Phobius"/>
    </source>
</evidence>
<keyword evidence="12" id="KW-1185">Reference proteome</keyword>
<comment type="subcellular location">
    <subcellularLocation>
        <location evidence="1">Endomembrane system</location>
    </subcellularLocation>
</comment>
<dbReference type="OrthoDB" id="5574975at2759"/>
<organism evidence="13">
    <name type="scientific">Anisakis simplex</name>
    <name type="common">Herring worm</name>
    <dbReference type="NCBI Taxonomy" id="6269"/>
    <lineage>
        <taxon>Eukaryota</taxon>
        <taxon>Metazoa</taxon>
        <taxon>Ecdysozoa</taxon>
        <taxon>Nematoda</taxon>
        <taxon>Chromadorea</taxon>
        <taxon>Rhabditida</taxon>
        <taxon>Spirurina</taxon>
        <taxon>Ascaridomorpha</taxon>
        <taxon>Ascaridoidea</taxon>
        <taxon>Anisakidae</taxon>
        <taxon>Anisakis</taxon>
        <taxon>Anisakis simplex complex</taxon>
    </lineage>
</organism>